<dbReference type="EMBL" id="CASHTH010003273">
    <property type="protein sequence ID" value="CAI8042603.1"/>
    <property type="molecule type" value="Genomic_DNA"/>
</dbReference>
<dbReference type="SUPFAM" id="SSF141072">
    <property type="entry name" value="CalX-like"/>
    <property type="match status" value="1"/>
</dbReference>
<dbReference type="GO" id="GO:0071277">
    <property type="term" value="P:cellular response to calcium ion"/>
    <property type="evidence" value="ECO:0007669"/>
    <property type="project" value="TreeGrafter"/>
</dbReference>
<dbReference type="GO" id="GO:0016020">
    <property type="term" value="C:membrane"/>
    <property type="evidence" value="ECO:0007669"/>
    <property type="project" value="InterPro"/>
</dbReference>
<dbReference type="GO" id="GO:0004930">
    <property type="term" value="F:G protein-coupled receptor activity"/>
    <property type="evidence" value="ECO:0007669"/>
    <property type="project" value="InterPro"/>
</dbReference>
<keyword evidence="1" id="KW-0675">Receptor</keyword>
<dbReference type="GO" id="GO:0010855">
    <property type="term" value="F:adenylate cyclase inhibitor activity"/>
    <property type="evidence" value="ECO:0007669"/>
    <property type="project" value="TreeGrafter"/>
</dbReference>
<feature type="non-terminal residue" evidence="1">
    <location>
        <position position="1"/>
    </location>
</feature>
<comment type="caution">
    <text evidence="1">The sequence shown here is derived from an EMBL/GenBank/DDBJ whole genome shotgun (WGS) entry which is preliminary data.</text>
</comment>
<dbReference type="InterPro" id="IPR038081">
    <property type="entry name" value="CalX-like_sf"/>
</dbReference>
<keyword evidence="2" id="KW-1185">Reference proteome</keyword>
<dbReference type="GO" id="GO:0005737">
    <property type="term" value="C:cytoplasm"/>
    <property type="evidence" value="ECO:0007669"/>
    <property type="project" value="TreeGrafter"/>
</dbReference>
<dbReference type="InterPro" id="IPR026919">
    <property type="entry name" value="ADGRV1"/>
</dbReference>
<evidence type="ECO:0000313" key="2">
    <source>
        <dbReference type="Proteomes" id="UP001174909"/>
    </source>
</evidence>
<sequence>CHRGRGDTVQLGLERSLGNLGVVEVTWRSLDLETCHWSLFLHQGPQPSKRVLTQRIVFSVAADGTPELAEEYSLSLTGVQTLTEDISVTGRAVLDTSATMATVTLRASDNPHGVVEFQEMFVETEESGRLFLTIVREFGAIGALDVAYEAVMGNIGTLAGNSTLATPGLDFNNSNR</sequence>
<protein>
    <submittedName>
        <fullName evidence="1">Adhesion G-protein coupled receptor V1</fullName>
    </submittedName>
</protein>
<dbReference type="GO" id="GO:0001965">
    <property type="term" value="F:G-protein alpha-subunit binding"/>
    <property type="evidence" value="ECO:0007669"/>
    <property type="project" value="TreeGrafter"/>
</dbReference>
<dbReference type="PANTHER" id="PTHR46682">
    <property type="entry name" value="ADHESION G-PROTEIN COUPLED RECEPTOR V1"/>
    <property type="match status" value="1"/>
</dbReference>
<name>A0AA35T7V7_GEOBA</name>
<accession>A0AA35T7V7</accession>
<dbReference type="AlphaFoldDB" id="A0AA35T7V7"/>
<feature type="non-terminal residue" evidence="1">
    <location>
        <position position="176"/>
    </location>
</feature>
<dbReference type="PANTHER" id="PTHR46682:SF1">
    <property type="entry name" value="ADHESION G-PROTEIN COUPLED RECEPTOR V1"/>
    <property type="match status" value="1"/>
</dbReference>
<organism evidence="1 2">
    <name type="scientific">Geodia barretti</name>
    <name type="common">Barrett's horny sponge</name>
    <dbReference type="NCBI Taxonomy" id="519541"/>
    <lineage>
        <taxon>Eukaryota</taxon>
        <taxon>Metazoa</taxon>
        <taxon>Porifera</taxon>
        <taxon>Demospongiae</taxon>
        <taxon>Heteroscleromorpha</taxon>
        <taxon>Tetractinellida</taxon>
        <taxon>Astrophorina</taxon>
        <taxon>Geodiidae</taxon>
        <taxon>Geodia</taxon>
    </lineage>
</organism>
<gene>
    <name evidence="1" type="ORF">GBAR_LOCUS23622</name>
</gene>
<evidence type="ECO:0000313" key="1">
    <source>
        <dbReference type="EMBL" id="CAI8042603.1"/>
    </source>
</evidence>
<dbReference type="Proteomes" id="UP001174909">
    <property type="component" value="Unassembled WGS sequence"/>
</dbReference>
<reference evidence="1" key="1">
    <citation type="submission" date="2023-03" db="EMBL/GenBank/DDBJ databases">
        <authorList>
            <person name="Steffen K."/>
            <person name="Cardenas P."/>
        </authorList>
    </citation>
    <scope>NUCLEOTIDE SEQUENCE</scope>
</reference>
<proteinExistence type="predicted"/>